<dbReference type="PROSITE" id="PS51900">
    <property type="entry name" value="CB"/>
    <property type="match status" value="1"/>
</dbReference>
<dbReference type="GO" id="GO:0003677">
    <property type="term" value="F:DNA binding"/>
    <property type="evidence" value="ECO:0007669"/>
    <property type="project" value="UniProtKB-UniRule"/>
</dbReference>
<dbReference type="InterPro" id="IPR002104">
    <property type="entry name" value="Integrase_catalytic"/>
</dbReference>
<keyword evidence="2 4" id="KW-0238">DNA-binding</keyword>
<dbReference type="AlphaFoldDB" id="A0A6C0QTA9"/>
<dbReference type="InterPro" id="IPR013762">
    <property type="entry name" value="Integrase-like_cat_sf"/>
</dbReference>
<name>A0A6C0QTA9_9BACL</name>
<dbReference type="Gene3D" id="1.10.443.10">
    <property type="entry name" value="Intergrase catalytic core"/>
    <property type="match status" value="1"/>
</dbReference>
<dbReference type="PANTHER" id="PTHR30349">
    <property type="entry name" value="PHAGE INTEGRASE-RELATED"/>
    <property type="match status" value="1"/>
</dbReference>
<dbReference type="EMBL" id="CP019717">
    <property type="protein sequence ID" value="QHZ51850.1"/>
    <property type="molecule type" value="Genomic_DNA"/>
</dbReference>
<dbReference type="InterPro" id="IPR011010">
    <property type="entry name" value="DNA_brk_join_enz"/>
</dbReference>
<organism evidence="7 8">
    <name type="scientific">Paenibacillus larvae subsp. larvae</name>
    <dbReference type="NCBI Taxonomy" id="147375"/>
    <lineage>
        <taxon>Bacteria</taxon>
        <taxon>Bacillati</taxon>
        <taxon>Bacillota</taxon>
        <taxon>Bacilli</taxon>
        <taxon>Bacillales</taxon>
        <taxon>Paenibacillaceae</taxon>
        <taxon>Paenibacillus</taxon>
    </lineage>
</organism>
<dbReference type="Proteomes" id="UP000464330">
    <property type="component" value="Chromosome"/>
</dbReference>
<evidence type="ECO:0000256" key="3">
    <source>
        <dbReference type="ARBA" id="ARBA00023172"/>
    </source>
</evidence>
<dbReference type="PROSITE" id="PS51898">
    <property type="entry name" value="TYR_RECOMBINASE"/>
    <property type="match status" value="1"/>
</dbReference>
<dbReference type="RefSeq" id="WP_172423356.1">
    <property type="nucleotide sequence ID" value="NZ_CP019717.1"/>
</dbReference>
<evidence type="ECO:0000256" key="1">
    <source>
        <dbReference type="ARBA" id="ARBA00008857"/>
    </source>
</evidence>
<dbReference type="SUPFAM" id="SSF56349">
    <property type="entry name" value="DNA breaking-rejoining enzymes"/>
    <property type="match status" value="1"/>
</dbReference>
<sequence>MTRIDVQQYIQHLEKNRNSAATIENKFAALSVLARYLNVTEILKNIRRPEARKSRHVAPKSLDRNERNRILREVERTRNQRDIAIVYLFVYSGLRVSEMVALDREDIVIGQRSGSVTVRNGKGNIERTVPLPVEARLQLSLYLESRTDDQSALFLSNYRRRISVRSVQRVLEKFGVHPHQLRHTYCRELVGAGVDIATVAELAGHADINMTRRYAKPSAAELEHAIEKAFGA</sequence>
<dbReference type="Pfam" id="PF00589">
    <property type="entry name" value="Phage_integrase"/>
    <property type="match status" value="1"/>
</dbReference>
<evidence type="ECO:0000313" key="8">
    <source>
        <dbReference type="Proteomes" id="UP000464330"/>
    </source>
</evidence>
<feature type="domain" description="Core-binding (CB)" evidence="6">
    <location>
        <begin position="1"/>
        <end position="38"/>
    </location>
</feature>
<gene>
    <name evidence="7" type="ORF">ERICV_02728</name>
</gene>
<dbReference type="GO" id="GO:0006310">
    <property type="term" value="P:DNA recombination"/>
    <property type="evidence" value="ECO:0007669"/>
    <property type="project" value="UniProtKB-KW"/>
</dbReference>
<evidence type="ECO:0000256" key="2">
    <source>
        <dbReference type="ARBA" id="ARBA00023125"/>
    </source>
</evidence>
<protein>
    <submittedName>
        <fullName evidence="7">Phage integrase family protein</fullName>
    </submittedName>
</protein>
<feature type="domain" description="Tyr recombinase" evidence="5">
    <location>
        <begin position="57"/>
        <end position="227"/>
    </location>
</feature>
<dbReference type="GO" id="GO:0015074">
    <property type="term" value="P:DNA integration"/>
    <property type="evidence" value="ECO:0007669"/>
    <property type="project" value="InterPro"/>
</dbReference>
<proteinExistence type="inferred from homology"/>
<comment type="similarity">
    <text evidence="1">Belongs to the 'phage' integrase family.</text>
</comment>
<reference evidence="7 8" key="1">
    <citation type="journal article" date="2020" name="Int. J. Med. Microbiol.">
        <title>Discovery of Paenibacillus larvae ERIC V: Phenotypic and genomic comparison to genotypes ERIC I-IV reveal different inventories of virulence factors which correlate with epidemiological prevalences of American Foulbrood.</title>
        <authorList>
            <person name="Beims H."/>
            <person name="Bunk B."/>
            <person name="Erler S."/>
            <person name="Mohr K.I."/>
            <person name="Sproer C."/>
            <person name="Pradella S."/>
            <person name="Gunther G."/>
            <person name="Rohde M."/>
            <person name="von der Ohe W."/>
            <person name="Steinert M."/>
        </authorList>
    </citation>
    <scope>NUCLEOTIDE SEQUENCE [LARGE SCALE GENOMIC DNA]</scope>
    <source>
        <strain evidence="7">Eric_V</strain>
    </source>
</reference>
<dbReference type="InterPro" id="IPR044068">
    <property type="entry name" value="CB"/>
</dbReference>
<dbReference type="InterPro" id="IPR050090">
    <property type="entry name" value="Tyrosine_recombinase_XerCD"/>
</dbReference>
<evidence type="ECO:0000313" key="7">
    <source>
        <dbReference type="EMBL" id="QHZ51850.1"/>
    </source>
</evidence>
<evidence type="ECO:0000259" key="5">
    <source>
        <dbReference type="PROSITE" id="PS51898"/>
    </source>
</evidence>
<evidence type="ECO:0000256" key="4">
    <source>
        <dbReference type="PROSITE-ProRule" id="PRU01248"/>
    </source>
</evidence>
<dbReference type="PANTHER" id="PTHR30349:SF41">
    <property type="entry name" value="INTEGRASE_RECOMBINASE PROTEIN MJ0367-RELATED"/>
    <property type="match status" value="1"/>
</dbReference>
<keyword evidence="3" id="KW-0233">DNA recombination</keyword>
<evidence type="ECO:0000259" key="6">
    <source>
        <dbReference type="PROSITE" id="PS51900"/>
    </source>
</evidence>
<dbReference type="CDD" id="cd00397">
    <property type="entry name" value="DNA_BRE_C"/>
    <property type="match status" value="1"/>
</dbReference>
<accession>A0A6C0QTA9</accession>